<dbReference type="OrthoDB" id="5212373at2759"/>
<evidence type="ECO:0000313" key="3">
    <source>
        <dbReference type="Proteomes" id="UP000094444"/>
    </source>
</evidence>
<feature type="transmembrane region" description="Helical" evidence="1">
    <location>
        <begin position="21"/>
        <end position="38"/>
    </location>
</feature>
<dbReference type="AlphaFoldDB" id="A0A2P5IBD0"/>
<keyword evidence="1" id="KW-1133">Transmembrane helix</keyword>
<evidence type="ECO:0000313" key="2">
    <source>
        <dbReference type="EMBL" id="POS79794.1"/>
    </source>
</evidence>
<dbReference type="InParanoid" id="A0A2P5IBD0"/>
<organism evidence="2 3">
    <name type="scientific">Diaporthe helianthi</name>
    <dbReference type="NCBI Taxonomy" id="158607"/>
    <lineage>
        <taxon>Eukaryota</taxon>
        <taxon>Fungi</taxon>
        <taxon>Dikarya</taxon>
        <taxon>Ascomycota</taxon>
        <taxon>Pezizomycotina</taxon>
        <taxon>Sordariomycetes</taxon>
        <taxon>Sordariomycetidae</taxon>
        <taxon>Diaporthales</taxon>
        <taxon>Diaporthaceae</taxon>
        <taxon>Diaporthe</taxon>
    </lineage>
</organism>
<evidence type="ECO:0000256" key="1">
    <source>
        <dbReference type="SAM" id="Phobius"/>
    </source>
</evidence>
<dbReference type="EMBL" id="MAVT02000088">
    <property type="protein sequence ID" value="POS79794.1"/>
    <property type="molecule type" value="Genomic_DNA"/>
</dbReference>
<proteinExistence type="predicted"/>
<keyword evidence="1" id="KW-0472">Membrane</keyword>
<keyword evidence="1" id="KW-0812">Transmembrane</keyword>
<reference evidence="2" key="1">
    <citation type="submission" date="2017-09" db="EMBL/GenBank/DDBJ databases">
        <title>Polyketide synthases of a Diaporthe helianthi virulent isolate.</title>
        <authorList>
            <person name="Baroncelli R."/>
        </authorList>
    </citation>
    <scope>NUCLEOTIDE SEQUENCE [LARGE SCALE GENOMIC DNA]</scope>
    <source>
        <strain evidence="2">7/96</strain>
    </source>
</reference>
<dbReference type="STRING" id="158607.A0A2P5IBD0"/>
<gene>
    <name evidence="2" type="ORF">DHEL01_v201799</name>
</gene>
<sequence>MPEHGARDKTQKKKKSLLSKVGSVTVSAIGLIIMTAGGEHTEISGFTPNMYGKTGGAKMKKREGKPAPDQLRADACRALYIPKHNGNTKGVLSIHGFTYDYHDKLRDENIGSDKWIYTLSLMGKPHRYDTDSGEVAYLVQVEDCSKAAENQVIKLKKMNPSVQETISLLLPTNVSEPFTFTSSLSGVSTVTMSHRVPPIVTGVTTEAQLGYPAPWFTITSTNSPTSYQWQIHPVEHGPLRYTLIELPLADHDVSAVQPESQHLIKAIYHNVGVGSSMGQPFSEGVLLLPAGKIMDAEFEAVVVTSLIGLLWKVRGMEMVQLGVAGAEQSARPKSRKSWGLFKKP</sequence>
<comment type="caution">
    <text evidence="2">The sequence shown here is derived from an EMBL/GenBank/DDBJ whole genome shotgun (WGS) entry which is preliminary data.</text>
</comment>
<accession>A0A2P5IBD0</accession>
<protein>
    <submittedName>
        <fullName evidence="2">Uncharacterized protein</fullName>
    </submittedName>
</protein>
<name>A0A2P5IBD0_DIAHE</name>
<keyword evidence="3" id="KW-1185">Reference proteome</keyword>
<dbReference type="Proteomes" id="UP000094444">
    <property type="component" value="Unassembled WGS sequence"/>
</dbReference>